<protein>
    <submittedName>
        <fullName evidence="1">Uncharacterized protein</fullName>
    </submittedName>
</protein>
<reference evidence="1" key="1">
    <citation type="journal article" date="2015" name="Nature">
        <title>Complex archaea that bridge the gap between prokaryotes and eukaryotes.</title>
        <authorList>
            <person name="Spang A."/>
            <person name="Saw J.H."/>
            <person name="Jorgensen S.L."/>
            <person name="Zaremba-Niedzwiedzka K."/>
            <person name="Martijn J."/>
            <person name="Lind A.E."/>
            <person name="van Eijk R."/>
            <person name="Schleper C."/>
            <person name="Guy L."/>
            <person name="Ettema T.J."/>
        </authorList>
    </citation>
    <scope>NUCLEOTIDE SEQUENCE</scope>
</reference>
<dbReference type="EMBL" id="LAZR01042956">
    <property type="protein sequence ID" value="KKL08246.1"/>
    <property type="molecule type" value="Genomic_DNA"/>
</dbReference>
<gene>
    <name evidence="1" type="ORF">LCGC14_2577810</name>
</gene>
<name>A0A0F9CRI5_9ZZZZ</name>
<proteinExistence type="predicted"/>
<sequence length="64" mass="7493">MGEKVDCQYSENCTGHGDKCLTCVNNSKRDYYEPAIRTEEAPKWFPWGNTIVYWTDGIPPHYNY</sequence>
<comment type="caution">
    <text evidence="1">The sequence shown here is derived from an EMBL/GenBank/DDBJ whole genome shotgun (WGS) entry which is preliminary data.</text>
</comment>
<organism evidence="1">
    <name type="scientific">marine sediment metagenome</name>
    <dbReference type="NCBI Taxonomy" id="412755"/>
    <lineage>
        <taxon>unclassified sequences</taxon>
        <taxon>metagenomes</taxon>
        <taxon>ecological metagenomes</taxon>
    </lineage>
</organism>
<accession>A0A0F9CRI5</accession>
<evidence type="ECO:0000313" key="1">
    <source>
        <dbReference type="EMBL" id="KKL08246.1"/>
    </source>
</evidence>
<dbReference type="AlphaFoldDB" id="A0A0F9CRI5"/>